<dbReference type="PANTHER" id="PTHR39608">
    <property type="entry name" value="INTEGRAL MEMBRANE PROTEIN (AFU_ORTHOLOGUE AFUA_5G08640)"/>
    <property type="match status" value="1"/>
</dbReference>
<evidence type="ECO:0000256" key="1">
    <source>
        <dbReference type="SAM" id="Phobius"/>
    </source>
</evidence>
<evidence type="ECO:0000313" key="3">
    <source>
        <dbReference type="Proteomes" id="UP001172155"/>
    </source>
</evidence>
<evidence type="ECO:0008006" key="4">
    <source>
        <dbReference type="Google" id="ProtNLM"/>
    </source>
</evidence>
<keyword evidence="1" id="KW-0812">Transmembrane</keyword>
<reference evidence="2" key="1">
    <citation type="submission" date="2023-06" db="EMBL/GenBank/DDBJ databases">
        <title>Genome-scale phylogeny and comparative genomics of the fungal order Sordariales.</title>
        <authorList>
            <consortium name="Lawrence Berkeley National Laboratory"/>
            <person name="Hensen N."/>
            <person name="Bonometti L."/>
            <person name="Westerberg I."/>
            <person name="Brannstrom I.O."/>
            <person name="Guillou S."/>
            <person name="Cros-Aarteil S."/>
            <person name="Calhoun S."/>
            <person name="Haridas S."/>
            <person name="Kuo A."/>
            <person name="Mondo S."/>
            <person name="Pangilinan J."/>
            <person name="Riley R."/>
            <person name="LaButti K."/>
            <person name="Andreopoulos B."/>
            <person name="Lipzen A."/>
            <person name="Chen C."/>
            <person name="Yanf M."/>
            <person name="Daum C."/>
            <person name="Ng V."/>
            <person name="Clum A."/>
            <person name="Steindorff A."/>
            <person name="Ohm R."/>
            <person name="Martin F."/>
            <person name="Silar P."/>
            <person name="Natvig D."/>
            <person name="Lalanne C."/>
            <person name="Gautier V."/>
            <person name="Ament-velasquez S.L."/>
            <person name="Kruys A."/>
            <person name="Hutchinson M.I."/>
            <person name="Powell A.J."/>
            <person name="Barry K."/>
            <person name="Miller A.N."/>
            <person name="Grigoriev I.V."/>
            <person name="Debuchy R."/>
            <person name="Gladieux P."/>
            <person name="Thoren M.H."/>
            <person name="Johannesson H."/>
        </authorList>
    </citation>
    <scope>NUCLEOTIDE SEQUENCE</scope>
    <source>
        <strain evidence="2">SMH3187-1</strain>
    </source>
</reference>
<gene>
    <name evidence="2" type="ORF">B0T18DRAFT_317591</name>
</gene>
<organism evidence="2 3">
    <name type="scientific">Schizothecium vesticola</name>
    <dbReference type="NCBI Taxonomy" id="314040"/>
    <lineage>
        <taxon>Eukaryota</taxon>
        <taxon>Fungi</taxon>
        <taxon>Dikarya</taxon>
        <taxon>Ascomycota</taxon>
        <taxon>Pezizomycotina</taxon>
        <taxon>Sordariomycetes</taxon>
        <taxon>Sordariomycetidae</taxon>
        <taxon>Sordariales</taxon>
        <taxon>Schizotheciaceae</taxon>
        <taxon>Schizothecium</taxon>
    </lineage>
</organism>
<name>A0AA40K943_9PEZI</name>
<keyword evidence="3" id="KW-1185">Reference proteome</keyword>
<feature type="transmembrane region" description="Helical" evidence="1">
    <location>
        <begin position="55"/>
        <end position="74"/>
    </location>
</feature>
<protein>
    <recommendedName>
        <fullName evidence="4">MARVEL domain-containing protein</fullName>
    </recommendedName>
</protein>
<dbReference type="Proteomes" id="UP001172155">
    <property type="component" value="Unassembled WGS sequence"/>
</dbReference>
<feature type="transmembrane region" description="Helical" evidence="1">
    <location>
        <begin position="81"/>
        <end position="99"/>
    </location>
</feature>
<proteinExistence type="predicted"/>
<dbReference type="GO" id="GO:0016020">
    <property type="term" value="C:membrane"/>
    <property type="evidence" value="ECO:0007669"/>
    <property type="project" value="UniProtKB-SubCell"/>
</dbReference>
<comment type="caution">
    <text evidence="2">The sequence shown here is derived from an EMBL/GenBank/DDBJ whole genome shotgun (WGS) entry which is preliminary data.</text>
</comment>
<feature type="transmembrane region" description="Helical" evidence="1">
    <location>
        <begin position="21"/>
        <end position="43"/>
    </location>
</feature>
<keyword evidence="1" id="KW-1133">Transmembrane helix</keyword>
<sequence length="147" mass="16447">MAFGTTRDRTAVHGRSRLSPILMATNLLIWISSVIVMGITAWIVSENNGTAANRVIYILVISVLTTALFLASFVLSGYNGFYLLFNLIFSYLWLVAVVFTAEGWSNSGNKYLLTVEAFSFIAFFLLLFNVLYDWHVGYRGRRTGAVV</sequence>
<feature type="transmembrane region" description="Helical" evidence="1">
    <location>
        <begin position="111"/>
        <end position="132"/>
    </location>
</feature>
<evidence type="ECO:0000313" key="2">
    <source>
        <dbReference type="EMBL" id="KAK0750689.1"/>
    </source>
</evidence>
<keyword evidence="1" id="KW-0472">Membrane</keyword>
<accession>A0AA40K943</accession>
<dbReference type="EMBL" id="JAUKUD010000002">
    <property type="protein sequence ID" value="KAK0750689.1"/>
    <property type="molecule type" value="Genomic_DNA"/>
</dbReference>
<dbReference type="AlphaFoldDB" id="A0AA40K943"/>
<dbReference type="PANTHER" id="PTHR39608:SF2">
    <property type="entry name" value="MARVEL DOMAIN-CONTAINING PROTEIN"/>
    <property type="match status" value="1"/>
</dbReference>